<reference evidence="2 3" key="1">
    <citation type="journal article" date="2019" name="Int. J. Syst. Evol. Microbiol.">
        <title>The Global Catalogue of Microorganisms (GCM) 10K type strain sequencing project: providing services to taxonomists for standard genome sequencing and annotation.</title>
        <authorList>
            <consortium name="The Broad Institute Genomics Platform"/>
            <consortium name="The Broad Institute Genome Sequencing Center for Infectious Disease"/>
            <person name="Wu L."/>
            <person name="Ma J."/>
        </authorList>
    </citation>
    <scope>NUCLEOTIDE SEQUENCE [LARGE SCALE GENOMIC DNA]</scope>
    <source>
        <strain evidence="2 3">JCM 10696</strain>
    </source>
</reference>
<dbReference type="Proteomes" id="UP001500665">
    <property type="component" value="Unassembled WGS sequence"/>
</dbReference>
<dbReference type="PANTHER" id="PTHR36302">
    <property type="entry name" value="BLR7088 PROTEIN"/>
    <property type="match status" value="1"/>
</dbReference>
<keyword evidence="3" id="KW-1185">Reference proteome</keyword>
<feature type="chain" id="PRO_5047001979" description="Copper(I)-binding protein" evidence="1">
    <location>
        <begin position="23"/>
        <end position="179"/>
    </location>
</feature>
<dbReference type="InterPro" id="IPR058248">
    <property type="entry name" value="Lxx211020-like"/>
</dbReference>
<accession>A0ABN1R439</accession>
<dbReference type="InterPro" id="IPR036182">
    <property type="entry name" value="PCuAC_sf"/>
</dbReference>
<gene>
    <name evidence="2" type="ORF">GCM10009550_31460</name>
</gene>
<evidence type="ECO:0000313" key="2">
    <source>
        <dbReference type="EMBL" id="GAA0951632.1"/>
    </source>
</evidence>
<proteinExistence type="predicted"/>
<evidence type="ECO:0000256" key="1">
    <source>
        <dbReference type="SAM" id="SignalP"/>
    </source>
</evidence>
<evidence type="ECO:0008006" key="4">
    <source>
        <dbReference type="Google" id="ProtNLM"/>
    </source>
</evidence>
<dbReference type="Pfam" id="PF04314">
    <property type="entry name" value="PCuAC"/>
    <property type="match status" value="1"/>
</dbReference>
<dbReference type="Gene3D" id="2.60.40.1890">
    <property type="entry name" value="PCu(A)C copper chaperone"/>
    <property type="match status" value="1"/>
</dbReference>
<dbReference type="EMBL" id="BAAAHH010000011">
    <property type="protein sequence ID" value="GAA0951632.1"/>
    <property type="molecule type" value="Genomic_DNA"/>
</dbReference>
<sequence>MEIRMSTRLVSLCAALAFGAAALTGCCGSDDTSAKETAAPSTAASSTAAAPLAFENAWVKAAEKGMTAAFGTLVNTTGADVTVVSAATPVSPMVELHEVTGSGGQTQMKEKEDGFVIPAGGELELKPGGYHIMLMGLKQKLEPGGEVVFTLTFKDGAKSDFTAVVKSFQGGNESYAPGH</sequence>
<protein>
    <recommendedName>
        <fullName evidence="4">Copper(I)-binding protein</fullName>
    </recommendedName>
</protein>
<keyword evidence="1" id="KW-0732">Signal</keyword>
<feature type="signal peptide" evidence="1">
    <location>
        <begin position="1"/>
        <end position="22"/>
    </location>
</feature>
<organism evidence="2 3">
    <name type="scientific">Actinocorallia libanotica</name>
    <dbReference type="NCBI Taxonomy" id="46162"/>
    <lineage>
        <taxon>Bacteria</taxon>
        <taxon>Bacillati</taxon>
        <taxon>Actinomycetota</taxon>
        <taxon>Actinomycetes</taxon>
        <taxon>Streptosporangiales</taxon>
        <taxon>Thermomonosporaceae</taxon>
        <taxon>Actinocorallia</taxon>
    </lineage>
</organism>
<dbReference type="SUPFAM" id="SSF110087">
    <property type="entry name" value="DR1885-like metal-binding protein"/>
    <property type="match status" value="1"/>
</dbReference>
<dbReference type="PANTHER" id="PTHR36302:SF1">
    <property type="entry name" value="COPPER CHAPERONE PCU(A)C"/>
    <property type="match status" value="1"/>
</dbReference>
<comment type="caution">
    <text evidence="2">The sequence shown here is derived from an EMBL/GenBank/DDBJ whole genome shotgun (WGS) entry which is preliminary data.</text>
</comment>
<evidence type="ECO:0000313" key="3">
    <source>
        <dbReference type="Proteomes" id="UP001500665"/>
    </source>
</evidence>
<name>A0ABN1R439_9ACTN</name>
<dbReference type="InterPro" id="IPR007410">
    <property type="entry name" value="LpqE-like"/>
</dbReference>
<dbReference type="PROSITE" id="PS51257">
    <property type="entry name" value="PROKAR_LIPOPROTEIN"/>
    <property type="match status" value="1"/>
</dbReference>